<sequence>MGDTQSLKPKSDDRKTKKCQLVLDTAGRIFMEQGYDRASMDLIAAEAGVSKATIYAYFENKEAILSALIIQGCEDAGIHTLWDTSLPINDIEMALRHIARNFTKLFLSEQSLGIYKLIISNASNFPEIAEVFMNAGPRKHYRDLDAFFRQAIAEGHLKIDNIDMAAKQFLNLVQGDLHINWALSMKRPKQSEYDALIEGGVRVFLAAYGTQRPQLA</sequence>
<name>A0A4S3ZQC5_9HYPH</name>
<dbReference type="PANTHER" id="PTHR30055:SF146">
    <property type="entry name" value="HTH-TYPE TRANSCRIPTIONAL DUAL REGULATOR CECR"/>
    <property type="match status" value="1"/>
</dbReference>
<dbReference type="RefSeq" id="WP_146937354.1">
    <property type="nucleotide sequence ID" value="NZ_SSOA01000011.1"/>
</dbReference>
<feature type="DNA-binding region" description="H-T-H motif" evidence="4">
    <location>
        <begin position="39"/>
        <end position="58"/>
    </location>
</feature>
<organism evidence="6 7">
    <name type="scientific">Allorhizobium terrae</name>
    <dbReference type="NCBI Taxonomy" id="1848972"/>
    <lineage>
        <taxon>Bacteria</taxon>
        <taxon>Pseudomonadati</taxon>
        <taxon>Pseudomonadota</taxon>
        <taxon>Alphaproteobacteria</taxon>
        <taxon>Hyphomicrobiales</taxon>
        <taxon>Rhizobiaceae</taxon>
        <taxon>Rhizobium/Agrobacterium group</taxon>
        <taxon>Allorhizobium</taxon>
    </lineage>
</organism>
<dbReference type="PRINTS" id="PR00455">
    <property type="entry name" value="HTHTETR"/>
</dbReference>
<dbReference type="InterPro" id="IPR050109">
    <property type="entry name" value="HTH-type_TetR-like_transc_reg"/>
</dbReference>
<dbReference type="GO" id="GO:0003700">
    <property type="term" value="F:DNA-binding transcription factor activity"/>
    <property type="evidence" value="ECO:0007669"/>
    <property type="project" value="TreeGrafter"/>
</dbReference>
<evidence type="ECO:0000256" key="4">
    <source>
        <dbReference type="PROSITE-ProRule" id="PRU00335"/>
    </source>
</evidence>
<dbReference type="Pfam" id="PF00440">
    <property type="entry name" value="TetR_N"/>
    <property type="match status" value="1"/>
</dbReference>
<dbReference type="InterPro" id="IPR009057">
    <property type="entry name" value="Homeodomain-like_sf"/>
</dbReference>
<dbReference type="AlphaFoldDB" id="A0A4S3ZQC5"/>
<feature type="domain" description="HTH tetR-type" evidence="5">
    <location>
        <begin position="16"/>
        <end position="76"/>
    </location>
</feature>
<dbReference type="InterPro" id="IPR023772">
    <property type="entry name" value="DNA-bd_HTH_TetR-type_CS"/>
</dbReference>
<dbReference type="SUPFAM" id="SSF48498">
    <property type="entry name" value="Tetracyclin repressor-like, C-terminal domain"/>
    <property type="match status" value="1"/>
</dbReference>
<reference evidence="6 7" key="1">
    <citation type="submission" date="2019-04" db="EMBL/GenBank/DDBJ databases">
        <title>Rhizobium terrae sp. nov., isolated from a paddy soil.</title>
        <authorList>
            <person name="Lin S.-Y."/>
            <person name="Hameed A."/>
            <person name="Huang H.-I."/>
            <person name="Young C.-C."/>
        </authorList>
    </citation>
    <scope>NUCLEOTIDE SEQUENCE [LARGE SCALE GENOMIC DNA]</scope>
    <source>
        <strain evidence="6 7">CC-HIH110</strain>
    </source>
</reference>
<dbReference type="InterPro" id="IPR001647">
    <property type="entry name" value="HTH_TetR"/>
</dbReference>
<evidence type="ECO:0000256" key="1">
    <source>
        <dbReference type="ARBA" id="ARBA00023015"/>
    </source>
</evidence>
<dbReference type="SUPFAM" id="SSF46689">
    <property type="entry name" value="Homeodomain-like"/>
    <property type="match status" value="1"/>
</dbReference>
<dbReference type="PANTHER" id="PTHR30055">
    <property type="entry name" value="HTH-TYPE TRANSCRIPTIONAL REGULATOR RUTR"/>
    <property type="match status" value="1"/>
</dbReference>
<evidence type="ECO:0000313" key="7">
    <source>
        <dbReference type="Proteomes" id="UP000310754"/>
    </source>
</evidence>
<dbReference type="PROSITE" id="PS50977">
    <property type="entry name" value="HTH_TETR_2"/>
    <property type="match status" value="1"/>
</dbReference>
<protein>
    <submittedName>
        <fullName evidence="6">TetR/AcrR family transcriptional regulator</fullName>
    </submittedName>
</protein>
<gene>
    <name evidence="6" type="ORF">E6C51_16860</name>
</gene>
<dbReference type="Gene3D" id="1.10.10.60">
    <property type="entry name" value="Homeodomain-like"/>
    <property type="match status" value="1"/>
</dbReference>
<keyword evidence="1" id="KW-0805">Transcription regulation</keyword>
<dbReference type="FunFam" id="1.10.10.60:FF:000141">
    <property type="entry name" value="TetR family transcriptional regulator"/>
    <property type="match status" value="1"/>
</dbReference>
<dbReference type="PROSITE" id="PS01081">
    <property type="entry name" value="HTH_TETR_1"/>
    <property type="match status" value="1"/>
</dbReference>
<dbReference type="GO" id="GO:0000976">
    <property type="term" value="F:transcription cis-regulatory region binding"/>
    <property type="evidence" value="ECO:0007669"/>
    <property type="project" value="TreeGrafter"/>
</dbReference>
<comment type="caution">
    <text evidence="6">The sequence shown here is derived from an EMBL/GenBank/DDBJ whole genome shotgun (WGS) entry which is preliminary data.</text>
</comment>
<keyword evidence="2 4" id="KW-0238">DNA-binding</keyword>
<keyword evidence="7" id="KW-1185">Reference proteome</keyword>
<dbReference type="InterPro" id="IPR036271">
    <property type="entry name" value="Tet_transcr_reg_TetR-rel_C_sf"/>
</dbReference>
<evidence type="ECO:0000313" key="6">
    <source>
        <dbReference type="EMBL" id="THF47742.1"/>
    </source>
</evidence>
<keyword evidence="3" id="KW-0804">Transcription</keyword>
<evidence type="ECO:0000256" key="2">
    <source>
        <dbReference type="ARBA" id="ARBA00023125"/>
    </source>
</evidence>
<evidence type="ECO:0000259" key="5">
    <source>
        <dbReference type="PROSITE" id="PS50977"/>
    </source>
</evidence>
<proteinExistence type="predicted"/>
<dbReference type="InterPro" id="IPR039536">
    <property type="entry name" value="TetR_C_Proteobacteria"/>
</dbReference>
<dbReference type="EMBL" id="SSOA01000011">
    <property type="protein sequence ID" value="THF47742.1"/>
    <property type="molecule type" value="Genomic_DNA"/>
</dbReference>
<dbReference type="Gene3D" id="1.10.357.10">
    <property type="entry name" value="Tetracycline Repressor, domain 2"/>
    <property type="match status" value="1"/>
</dbReference>
<dbReference type="Proteomes" id="UP000310754">
    <property type="component" value="Unassembled WGS sequence"/>
</dbReference>
<accession>A0A4S3ZQC5</accession>
<dbReference type="Pfam" id="PF14246">
    <property type="entry name" value="TetR_C_7"/>
    <property type="match status" value="1"/>
</dbReference>
<evidence type="ECO:0000256" key="3">
    <source>
        <dbReference type="ARBA" id="ARBA00023163"/>
    </source>
</evidence>